<dbReference type="Proteomes" id="UP000823388">
    <property type="component" value="Chromosome 3N"/>
</dbReference>
<dbReference type="OrthoDB" id="682251at2759"/>
<dbReference type="PANTHER" id="PTHR33825">
    <property type="entry name" value="CHITINASE-LIKE PROTEIN"/>
    <property type="match status" value="1"/>
</dbReference>
<sequence length="205" mass="22247">MTSPPALLSSSAAQQLPPWRPHRRRLVPNPACASRSSAILARRAGAPYRPQPQPRLVAAQSHPPPPPLPAVGAVRRDAETGLALLLVVLAAVLRLSLCLLPSDLSSSWWCWGNQEVMSSFLSLTILSFTACRTLHKLKTAANRLAKVVAEEAPGTLSSLKLSFLEINDLTSQLNNLRKRITISRFGNEASPKTSSRTGWPKYGDT</sequence>
<accession>A0A8T0U5H1</accession>
<protein>
    <submittedName>
        <fullName evidence="2">Uncharacterized protein</fullName>
    </submittedName>
</protein>
<evidence type="ECO:0000313" key="3">
    <source>
        <dbReference type="Proteomes" id="UP000823388"/>
    </source>
</evidence>
<organism evidence="2 3">
    <name type="scientific">Panicum virgatum</name>
    <name type="common">Blackwell switchgrass</name>
    <dbReference type="NCBI Taxonomy" id="38727"/>
    <lineage>
        <taxon>Eukaryota</taxon>
        <taxon>Viridiplantae</taxon>
        <taxon>Streptophyta</taxon>
        <taxon>Embryophyta</taxon>
        <taxon>Tracheophyta</taxon>
        <taxon>Spermatophyta</taxon>
        <taxon>Magnoliopsida</taxon>
        <taxon>Liliopsida</taxon>
        <taxon>Poales</taxon>
        <taxon>Poaceae</taxon>
        <taxon>PACMAD clade</taxon>
        <taxon>Panicoideae</taxon>
        <taxon>Panicodae</taxon>
        <taxon>Paniceae</taxon>
        <taxon>Panicinae</taxon>
        <taxon>Panicum</taxon>
        <taxon>Panicum sect. Hiantes</taxon>
    </lineage>
</organism>
<evidence type="ECO:0000313" key="2">
    <source>
        <dbReference type="EMBL" id="KAG2616276.1"/>
    </source>
</evidence>
<keyword evidence="3" id="KW-1185">Reference proteome</keyword>
<dbReference type="PANTHER" id="PTHR33825:SF4">
    <property type="entry name" value="OS05G0137600 PROTEIN"/>
    <property type="match status" value="1"/>
</dbReference>
<dbReference type="EMBL" id="CM029042">
    <property type="protein sequence ID" value="KAG2616276.1"/>
    <property type="molecule type" value="Genomic_DNA"/>
</dbReference>
<feature type="region of interest" description="Disordered" evidence="1">
    <location>
        <begin position="1"/>
        <end position="34"/>
    </location>
</feature>
<evidence type="ECO:0000256" key="1">
    <source>
        <dbReference type="SAM" id="MobiDB-lite"/>
    </source>
</evidence>
<name>A0A8T0U5H1_PANVG</name>
<dbReference type="AlphaFoldDB" id="A0A8T0U5H1"/>
<comment type="caution">
    <text evidence="2">The sequence shown here is derived from an EMBL/GenBank/DDBJ whole genome shotgun (WGS) entry which is preliminary data.</text>
</comment>
<proteinExistence type="predicted"/>
<gene>
    <name evidence="2" type="ORF">PVAP13_3NG192609</name>
</gene>
<reference evidence="2" key="1">
    <citation type="submission" date="2020-05" db="EMBL/GenBank/DDBJ databases">
        <title>WGS assembly of Panicum virgatum.</title>
        <authorList>
            <person name="Lovell J.T."/>
            <person name="Jenkins J."/>
            <person name="Shu S."/>
            <person name="Juenger T.E."/>
            <person name="Schmutz J."/>
        </authorList>
    </citation>
    <scope>NUCLEOTIDE SEQUENCE</scope>
    <source>
        <strain evidence="2">AP13</strain>
    </source>
</reference>
<feature type="compositionally biased region" description="Low complexity" evidence="1">
    <location>
        <begin position="1"/>
        <end position="17"/>
    </location>
</feature>